<dbReference type="AlphaFoldDB" id="A0A9D1F435"/>
<feature type="signal peptide" evidence="2">
    <location>
        <begin position="1"/>
        <end position="19"/>
    </location>
</feature>
<keyword evidence="2" id="KW-0732">Signal</keyword>
<protein>
    <submittedName>
        <fullName evidence="3">Extracellular solute-binding protein</fullName>
    </submittedName>
</protein>
<sequence length="218" mass="23418">MGKRFISSLLAVTMAASLAAGCGSASSDGNGTDTAGSGTDTASAGTEVSTGAAQSDDKYSEENPYHLTFAYIEFYQQDDAARTAVQDAINDYMIPNYHIEVELLPMESAEYQRKAQLMMSGGDAVDVLPIQATLATSWINMGGIYDMTEFMDTEEGQAIVDALGEELAYAGSMNGILYGFPANKEYVELGGLCMRADICDELGITEEYGLEKDKDEYD</sequence>
<gene>
    <name evidence="3" type="ORF">IAB46_05345</name>
</gene>
<dbReference type="PROSITE" id="PS51257">
    <property type="entry name" value="PROKAR_LIPOPROTEIN"/>
    <property type="match status" value="1"/>
</dbReference>
<dbReference type="SUPFAM" id="SSF53850">
    <property type="entry name" value="Periplasmic binding protein-like II"/>
    <property type="match status" value="1"/>
</dbReference>
<feature type="compositionally biased region" description="Low complexity" evidence="1">
    <location>
        <begin position="25"/>
        <end position="46"/>
    </location>
</feature>
<feature type="region of interest" description="Disordered" evidence="1">
    <location>
        <begin position="25"/>
        <end position="59"/>
    </location>
</feature>
<reference evidence="3" key="1">
    <citation type="submission" date="2020-10" db="EMBL/GenBank/DDBJ databases">
        <authorList>
            <person name="Gilroy R."/>
        </authorList>
    </citation>
    <scope>NUCLEOTIDE SEQUENCE</scope>
    <source>
        <strain evidence="3">CHK178-757</strain>
    </source>
</reference>
<feature type="chain" id="PRO_5039498977" evidence="2">
    <location>
        <begin position="20"/>
        <end position="218"/>
    </location>
</feature>
<accession>A0A9D1F435</accession>
<evidence type="ECO:0000313" key="3">
    <source>
        <dbReference type="EMBL" id="HIS46974.1"/>
    </source>
</evidence>
<proteinExistence type="predicted"/>
<evidence type="ECO:0000313" key="4">
    <source>
        <dbReference type="Proteomes" id="UP000823927"/>
    </source>
</evidence>
<dbReference type="InterPro" id="IPR006059">
    <property type="entry name" value="SBP"/>
</dbReference>
<evidence type="ECO:0000256" key="1">
    <source>
        <dbReference type="SAM" id="MobiDB-lite"/>
    </source>
</evidence>
<reference evidence="3" key="2">
    <citation type="journal article" date="2021" name="PeerJ">
        <title>Extensive microbial diversity within the chicken gut microbiome revealed by metagenomics and culture.</title>
        <authorList>
            <person name="Gilroy R."/>
            <person name="Ravi A."/>
            <person name="Getino M."/>
            <person name="Pursley I."/>
            <person name="Horton D.L."/>
            <person name="Alikhan N.F."/>
            <person name="Baker D."/>
            <person name="Gharbi K."/>
            <person name="Hall N."/>
            <person name="Watson M."/>
            <person name="Adriaenssens E.M."/>
            <person name="Foster-Nyarko E."/>
            <person name="Jarju S."/>
            <person name="Secka A."/>
            <person name="Antonio M."/>
            <person name="Oren A."/>
            <person name="Chaudhuri R.R."/>
            <person name="La Ragione R."/>
            <person name="Hildebrand F."/>
            <person name="Pallen M.J."/>
        </authorList>
    </citation>
    <scope>NUCLEOTIDE SEQUENCE</scope>
    <source>
        <strain evidence="3">CHK178-757</strain>
    </source>
</reference>
<evidence type="ECO:0000256" key="2">
    <source>
        <dbReference type="SAM" id="SignalP"/>
    </source>
</evidence>
<dbReference type="Proteomes" id="UP000823927">
    <property type="component" value="Unassembled WGS sequence"/>
</dbReference>
<organism evidence="3 4">
    <name type="scientific">Candidatus Scybalocola faecigallinarum</name>
    <dbReference type="NCBI Taxonomy" id="2840941"/>
    <lineage>
        <taxon>Bacteria</taxon>
        <taxon>Bacillati</taxon>
        <taxon>Bacillota</taxon>
        <taxon>Clostridia</taxon>
        <taxon>Lachnospirales</taxon>
        <taxon>Lachnospiraceae</taxon>
        <taxon>Lachnospiraceae incertae sedis</taxon>
        <taxon>Candidatus Scybalocola (ex Gilroy et al. 2021)</taxon>
    </lineage>
</organism>
<dbReference type="Gene3D" id="3.40.190.10">
    <property type="entry name" value="Periplasmic binding protein-like II"/>
    <property type="match status" value="1"/>
</dbReference>
<feature type="non-terminal residue" evidence="3">
    <location>
        <position position="218"/>
    </location>
</feature>
<name>A0A9D1F435_9FIRM</name>
<dbReference type="Pfam" id="PF13416">
    <property type="entry name" value="SBP_bac_8"/>
    <property type="match status" value="1"/>
</dbReference>
<comment type="caution">
    <text evidence="3">The sequence shown here is derived from an EMBL/GenBank/DDBJ whole genome shotgun (WGS) entry which is preliminary data.</text>
</comment>
<dbReference type="EMBL" id="DVIT01000021">
    <property type="protein sequence ID" value="HIS46974.1"/>
    <property type="molecule type" value="Genomic_DNA"/>
</dbReference>